<gene>
    <name evidence="2" type="ORF">M501DRAFT_607434</name>
</gene>
<sequence length="322" mass="36125">MPTSRARYKKHERKKTPAAYNKAFKTIHPRSNIAMASVPLVPMYHAPPRRQPAAAQSNGSMTNAGLSAPTQTPYEHIQEMASKRISTLDYLRKANEGRVYWFNTHLFGKKDLAKMPHYQPNRLARRATNYLLLGFSLPSVLDMHSQPTEYLRALNNLLAEFETYQSVHNPDAAPSSSLNRSRLPQMFKRATTSKGRRTSSAANDLIPNFDDAKSPLDIPEPELLPGEHYELLQTHHIPFEPDFTQTYATLTDCLIDIYTKVMDMVNGPDGVAPGVHELFLKADSKIRKILVANVVRDFEEASRQSSRSELAGVGKVVLAGLQ</sequence>
<feature type="compositionally biased region" description="Polar residues" evidence="1">
    <location>
        <begin position="57"/>
        <end position="69"/>
    </location>
</feature>
<dbReference type="OrthoDB" id="14339at2759"/>
<accession>A0A9P4SD59</accession>
<evidence type="ECO:0000313" key="3">
    <source>
        <dbReference type="Proteomes" id="UP000799429"/>
    </source>
</evidence>
<organism evidence="2 3">
    <name type="scientific">Patellaria atrata CBS 101060</name>
    <dbReference type="NCBI Taxonomy" id="1346257"/>
    <lineage>
        <taxon>Eukaryota</taxon>
        <taxon>Fungi</taxon>
        <taxon>Dikarya</taxon>
        <taxon>Ascomycota</taxon>
        <taxon>Pezizomycotina</taxon>
        <taxon>Dothideomycetes</taxon>
        <taxon>Dothideomycetes incertae sedis</taxon>
        <taxon>Patellariales</taxon>
        <taxon>Patellariaceae</taxon>
        <taxon>Patellaria</taxon>
    </lineage>
</organism>
<keyword evidence="3" id="KW-1185">Reference proteome</keyword>
<name>A0A9P4SD59_9PEZI</name>
<dbReference type="PANTHER" id="PTHR37332">
    <property type="entry name" value="EXPRESSED PROTEIN"/>
    <property type="match status" value="1"/>
</dbReference>
<proteinExistence type="predicted"/>
<dbReference type="PANTHER" id="PTHR37332:SF1">
    <property type="entry name" value="ELMO DOMAIN-CONTAINING PROTEIN"/>
    <property type="match status" value="1"/>
</dbReference>
<comment type="caution">
    <text evidence="2">The sequence shown here is derived from an EMBL/GenBank/DDBJ whole genome shotgun (WGS) entry which is preliminary data.</text>
</comment>
<dbReference type="Proteomes" id="UP000799429">
    <property type="component" value="Unassembled WGS sequence"/>
</dbReference>
<evidence type="ECO:0000313" key="2">
    <source>
        <dbReference type="EMBL" id="KAF2840546.1"/>
    </source>
</evidence>
<feature type="region of interest" description="Disordered" evidence="1">
    <location>
        <begin position="47"/>
        <end position="69"/>
    </location>
</feature>
<protein>
    <submittedName>
        <fullName evidence="2">Uncharacterized protein</fullName>
    </submittedName>
</protein>
<reference evidence="2" key="1">
    <citation type="journal article" date="2020" name="Stud. Mycol.">
        <title>101 Dothideomycetes genomes: a test case for predicting lifestyles and emergence of pathogens.</title>
        <authorList>
            <person name="Haridas S."/>
            <person name="Albert R."/>
            <person name="Binder M."/>
            <person name="Bloem J."/>
            <person name="Labutti K."/>
            <person name="Salamov A."/>
            <person name="Andreopoulos B."/>
            <person name="Baker S."/>
            <person name="Barry K."/>
            <person name="Bills G."/>
            <person name="Bluhm B."/>
            <person name="Cannon C."/>
            <person name="Castanera R."/>
            <person name="Culley D."/>
            <person name="Daum C."/>
            <person name="Ezra D."/>
            <person name="Gonzalez J."/>
            <person name="Henrissat B."/>
            <person name="Kuo A."/>
            <person name="Liang C."/>
            <person name="Lipzen A."/>
            <person name="Lutzoni F."/>
            <person name="Magnuson J."/>
            <person name="Mondo S."/>
            <person name="Nolan M."/>
            <person name="Ohm R."/>
            <person name="Pangilinan J."/>
            <person name="Park H.-J."/>
            <person name="Ramirez L."/>
            <person name="Alfaro M."/>
            <person name="Sun H."/>
            <person name="Tritt A."/>
            <person name="Yoshinaga Y."/>
            <person name="Zwiers L.-H."/>
            <person name="Turgeon B."/>
            <person name="Goodwin S."/>
            <person name="Spatafora J."/>
            <person name="Crous P."/>
            <person name="Grigoriev I."/>
        </authorList>
    </citation>
    <scope>NUCLEOTIDE SEQUENCE</scope>
    <source>
        <strain evidence="2">CBS 101060</strain>
    </source>
</reference>
<dbReference type="EMBL" id="MU006092">
    <property type="protein sequence ID" value="KAF2840546.1"/>
    <property type="molecule type" value="Genomic_DNA"/>
</dbReference>
<evidence type="ECO:0000256" key="1">
    <source>
        <dbReference type="SAM" id="MobiDB-lite"/>
    </source>
</evidence>
<dbReference type="AlphaFoldDB" id="A0A9P4SD59"/>